<dbReference type="NCBIfam" id="TIGR03162">
    <property type="entry name" value="ribazole_cobC"/>
    <property type="match status" value="1"/>
</dbReference>
<dbReference type="Gene3D" id="3.40.50.1240">
    <property type="entry name" value="Phosphoglycerate mutase-like"/>
    <property type="match status" value="1"/>
</dbReference>
<dbReference type="GO" id="GO:0043456">
    <property type="term" value="P:regulation of pentose-phosphate shunt"/>
    <property type="evidence" value="ECO:0007669"/>
    <property type="project" value="TreeGrafter"/>
</dbReference>
<dbReference type="InterPro" id="IPR017578">
    <property type="entry name" value="Ribazole_CobC"/>
</dbReference>
<dbReference type="SMART" id="SM00855">
    <property type="entry name" value="PGAM"/>
    <property type="match status" value="1"/>
</dbReference>
<dbReference type="CDD" id="cd07067">
    <property type="entry name" value="HP_PGM_like"/>
    <property type="match status" value="1"/>
</dbReference>
<keyword evidence="1 5" id="KW-0378">Hydrolase</keyword>
<dbReference type="EC" id="3.1.3.73" evidence="2"/>
<evidence type="ECO:0000313" key="6">
    <source>
        <dbReference type="Proteomes" id="UP000239706"/>
    </source>
</evidence>
<dbReference type="GO" id="GO:0005829">
    <property type="term" value="C:cytosol"/>
    <property type="evidence" value="ECO:0007669"/>
    <property type="project" value="TreeGrafter"/>
</dbReference>
<dbReference type="AlphaFoldDB" id="A0A2T0B316"/>
<dbReference type="OrthoDB" id="7925971at2"/>
<dbReference type="PANTHER" id="PTHR46517:SF1">
    <property type="entry name" value="FRUCTOSE-2,6-BISPHOSPHATASE TIGAR"/>
    <property type="match status" value="1"/>
</dbReference>
<dbReference type="PROSITE" id="PS00175">
    <property type="entry name" value="PG_MUTASE"/>
    <property type="match status" value="1"/>
</dbReference>
<dbReference type="PANTHER" id="PTHR46517">
    <property type="entry name" value="FRUCTOSE-2,6-BISPHOSPHATASE TIGAR"/>
    <property type="match status" value="1"/>
</dbReference>
<protein>
    <recommendedName>
        <fullName evidence="2">Alpha-ribazole phosphatase</fullName>
        <ecNumber evidence="2">3.1.3.73</ecNumber>
    </recommendedName>
</protein>
<dbReference type="InterPro" id="IPR001345">
    <property type="entry name" value="PG/BPGM_mutase_AS"/>
</dbReference>
<dbReference type="GO" id="GO:0009236">
    <property type="term" value="P:cobalamin biosynthetic process"/>
    <property type="evidence" value="ECO:0007669"/>
    <property type="project" value="UniProtKB-UniRule"/>
</dbReference>
<evidence type="ECO:0000256" key="1">
    <source>
        <dbReference type="ARBA" id="ARBA00022801"/>
    </source>
</evidence>
<evidence type="ECO:0000256" key="2">
    <source>
        <dbReference type="NCBIfam" id="TIGR03162"/>
    </source>
</evidence>
<feature type="binding site" evidence="4">
    <location>
        <position position="57"/>
    </location>
    <ligand>
        <name>substrate</name>
    </ligand>
</feature>
<feature type="active site" description="Proton donor/acceptor" evidence="3">
    <location>
        <position position="81"/>
    </location>
</feature>
<comment type="caution">
    <text evidence="5">The sequence shown here is derived from an EMBL/GenBank/DDBJ whole genome shotgun (WGS) entry which is preliminary data.</text>
</comment>
<dbReference type="InterPro" id="IPR029033">
    <property type="entry name" value="His_PPase_superfam"/>
</dbReference>
<organism evidence="5 6">
    <name type="scientific">Clostridium liquoris</name>
    <dbReference type="NCBI Taxonomy" id="1289519"/>
    <lineage>
        <taxon>Bacteria</taxon>
        <taxon>Bacillati</taxon>
        <taxon>Bacillota</taxon>
        <taxon>Clostridia</taxon>
        <taxon>Eubacteriales</taxon>
        <taxon>Clostridiaceae</taxon>
        <taxon>Clostridium</taxon>
    </lineage>
</organism>
<dbReference type="EMBL" id="PVXO01000047">
    <property type="protein sequence ID" value="PRR78288.1"/>
    <property type="molecule type" value="Genomic_DNA"/>
</dbReference>
<dbReference type="PIRSF" id="PIRSF000709">
    <property type="entry name" value="6PFK_2-Ptase"/>
    <property type="match status" value="1"/>
</dbReference>
<proteinExistence type="predicted"/>
<keyword evidence="6" id="KW-1185">Reference proteome</keyword>
<dbReference type="Proteomes" id="UP000239706">
    <property type="component" value="Unassembled WGS sequence"/>
</dbReference>
<sequence length="197" mass="23117">MNIYLLRHGETESNSKKVYYGKLDVELNQKGKAQSEAAGSKLKEIKFNKVYTSTMKRAVQTAQIAVKNKECEFIKDKRINEMNLGVFEGKNYEENQRDYPEEWKRWTEDWKSYAPPKGESYIEFYNKIKGFIEDIIKQNDEDILIVTHGGVIKSIYAYILGENLDLFWKFGTKNGDLTLIKYEYGNFYIDSIVHCEE</sequence>
<dbReference type="Pfam" id="PF00300">
    <property type="entry name" value="His_Phos_1"/>
    <property type="match status" value="1"/>
</dbReference>
<reference evidence="5 6" key="1">
    <citation type="submission" date="2018-03" db="EMBL/GenBank/DDBJ databases">
        <title>Genome sequence of Clostridium liquoris DSM 100320.</title>
        <authorList>
            <person name="Poehlein A."/>
            <person name="Daniel R."/>
        </authorList>
    </citation>
    <scope>NUCLEOTIDE SEQUENCE [LARGE SCALE GENOMIC DNA]</scope>
    <source>
        <strain evidence="5 6">DSM 100320</strain>
    </source>
</reference>
<evidence type="ECO:0000313" key="5">
    <source>
        <dbReference type="EMBL" id="PRR78288.1"/>
    </source>
</evidence>
<dbReference type="InterPro" id="IPR051695">
    <property type="entry name" value="Phosphoglycerate_Mutase"/>
</dbReference>
<accession>A0A2T0B316</accession>
<name>A0A2T0B316_9CLOT</name>
<evidence type="ECO:0000256" key="4">
    <source>
        <dbReference type="PIRSR" id="PIRSR613078-2"/>
    </source>
</evidence>
<feature type="active site" description="Tele-phosphohistidine intermediate" evidence="3">
    <location>
        <position position="8"/>
    </location>
</feature>
<dbReference type="RefSeq" id="WP_106063806.1">
    <property type="nucleotide sequence ID" value="NZ_PVXO01000047.1"/>
</dbReference>
<evidence type="ECO:0000256" key="3">
    <source>
        <dbReference type="PIRSR" id="PIRSR613078-1"/>
    </source>
</evidence>
<dbReference type="GO" id="GO:0045820">
    <property type="term" value="P:negative regulation of glycolytic process"/>
    <property type="evidence" value="ECO:0007669"/>
    <property type="project" value="TreeGrafter"/>
</dbReference>
<gene>
    <name evidence="5" type="primary">pspA_2</name>
    <name evidence="5" type="ORF">CLLI_17150</name>
</gene>
<dbReference type="GO" id="GO:0004331">
    <property type="term" value="F:fructose-2,6-bisphosphate 2-phosphatase activity"/>
    <property type="evidence" value="ECO:0007669"/>
    <property type="project" value="TreeGrafter"/>
</dbReference>
<feature type="binding site" evidence="4">
    <location>
        <begin position="7"/>
        <end position="14"/>
    </location>
    <ligand>
        <name>substrate</name>
    </ligand>
</feature>
<dbReference type="GO" id="GO:0043755">
    <property type="term" value="F:alpha-ribazole phosphatase activity"/>
    <property type="evidence" value="ECO:0007669"/>
    <property type="project" value="UniProtKB-UniRule"/>
</dbReference>
<dbReference type="InterPro" id="IPR013078">
    <property type="entry name" value="His_Pase_superF_clade-1"/>
</dbReference>
<dbReference type="SUPFAM" id="SSF53254">
    <property type="entry name" value="Phosphoglycerate mutase-like"/>
    <property type="match status" value="1"/>
</dbReference>